<reference evidence="2" key="1">
    <citation type="submission" date="2020-05" db="EMBL/GenBank/DDBJ databases">
        <authorList>
            <person name="Chiriac C."/>
            <person name="Salcher M."/>
            <person name="Ghai R."/>
            <person name="Kavagutti S V."/>
        </authorList>
    </citation>
    <scope>NUCLEOTIDE SEQUENCE</scope>
</reference>
<sequence length="71" mass="8428">MRFGFTFFWAVLVSTFMIFTTRKKVLEDKNLTSVNWDLYKLKLSQTWWTGFLAASMLLTIFYLLVTFGITK</sequence>
<gene>
    <name evidence="2" type="ORF">UFOPK3197_01155</name>
    <name evidence="3" type="ORF">UFOPK3937_00941</name>
</gene>
<evidence type="ECO:0000313" key="2">
    <source>
        <dbReference type="EMBL" id="CAB4833168.1"/>
    </source>
</evidence>
<name>A0A6J7AL25_9ZZZZ</name>
<dbReference type="EMBL" id="CAFABI010000168">
    <property type="protein sequence ID" value="CAB4833168.1"/>
    <property type="molecule type" value="Genomic_DNA"/>
</dbReference>
<evidence type="ECO:0000256" key="1">
    <source>
        <dbReference type="SAM" id="Phobius"/>
    </source>
</evidence>
<keyword evidence="1" id="KW-0812">Transmembrane</keyword>
<organism evidence="2">
    <name type="scientific">freshwater metagenome</name>
    <dbReference type="NCBI Taxonomy" id="449393"/>
    <lineage>
        <taxon>unclassified sequences</taxon>
        <taxon>metagenomes</taxon>
        <taxon>ecological metagenomes</taxon>
    </lineage>
</organism>
<evidence type="ECO:0000313" key="3">
    <source>
        <dbReference type="EMBL" id="CAB4984791.1"/>
    </source>
</evidence>
<accession>A0A6J7AL25</accession>
<protein>
    <submittedName>
        <fullName evidence="2">Unannotated protein</fullName>
    </submittedName>
</protein>
<keyword evidence="1" id="KW-1133">Transmembrane helix</keyword>
<dbReference type="EMBL" id="CAFBOJ010000107">
    <property type="protein sequence ID" value="CAB4984791.1"/>
    <property type="molecule type" value="Genomic_DNA"/>
</dbReference>
<proteinExistence type="predicted"/>
<feature type="transmembrane region" description="Helical" evidence="1">
    <location>
        <begin position="47"/>
        <end position="69"/>
    </location>
</feature>
<dbReference type="AlphaFoldDB" id="A0A6J7AL25"/>
<keyword evidence="1" id="KW-0472">Membrane</keyword>